<keyword evidence="3" id="KW-1185">Reference proteome</keyword>
<evidence type="ECO:0000313" key="2">
    <source>
        <dbReference type="EMBL" id="VDD92996.1"/>
    </source>
</evidence>
<reference evidence="2 3" key="2">
    <citation type="submission" date="2018-10" db="EMBL/GenBank/DDBJ databases">
        <authorList>
            <consortium name="Pathogen Informatics"/>
        </authorList>
    </citation>
    <scope>NUCLEOTIDE SEQUENCE [LARGE SCALE GENOMIC DNA]</scope>
</reference>
<sequence length="112" mass="12571">MLCIRRKESRPTCKYLCCFFACQDPVERERLPSTRLAACIQKDADSSSADSMKLEKRLGGFGWITGVLMRCILGILGATLFLRMSWIGGQAGLCLFIAKNFVLTRAHEKNHV</sequence>
<dbReference type="OrthoDB" id="2020542at2759"/>
<gene>
    <name evidence="2" type="ORF">EVEC_LOCUS7747</name>
</gene>
<reference evidence="4" key="1">
    <citation type="submission" date="2017-02" db="UniProtKB">
        <authorList>
            <consortium name="WormBaseParasite"/>
        </authorList>
    </citation>
    <scope>IDENTIFICATION</scope>
</reference>
<evidence type="ECO:0000313" key="3">
    <source>
        <dbReference type="Proteomes" id="UP000274131"/>
    </source>
</evidence>
<feature type="transmembrane region" description="Helical" evidence="1">
    <location>
        <begin position="61"/>
        <end position="81"/>
    </location>
</feature>
<dbReference type="WBParaSite" id="EVEC_0000826301-mRNA-1">
    <property type="protein sequence ID" value="EVEC_0000826301-mRNA-1"/>
    <property type="gene ID" value="EVEC_0000826301"/>
</dbReference>
<protein>
    <submittedName>
        <fullName evidence="4">MICOS complex subunit MIC10</fullName>
    </submittedName>
</protein>
<name>A0A0N4VCG8_ENTVE</name>
<dbReference type="EMBL" id="UXUI01009070">
    <property type="protein sequence ID" value="VDD92996.1"/>
    <property type="molecule type" value="Genomic_DNA"/>
</dbReference>
<keyword evidence="1" id="KW-0812">Transmembrane</keyword>
<dbReference type="Proteomes" id="UP000274131">
    <property type="component" value="Unassembled WGS sequence"/>
</dbReference>
<proteinExistence type="predicted"/>
<dbReference type="AlphaFoldDB" id="A0A0N4VCG8"/>
<evidence type="ECO:0000256" key="1">
    <source>
        <dbReference type="SAM" id="Phobius"/>
    </source>
</evidence>
<evidence type="ECO:0000313" key="4">
    <source>
        <dbReference type="WBParaSite" id="EVEC_0000826301-mRNA-1"/>
    </source>
</evidence>
<feature type="transmembrane region" description="Helical" evidence="1">
    <location>
        <begin position="87"/>
        <end position="103"/>
    </location>
</feature>
<keyword evidence="1" id="KW-1133">Transmembrane helix</keyword>
<accession>A0A0N4VCG8</accession>
<organism evidence="4">
    <name type="scientific">Enterobius vermicularis</name>
    <name type="common">Human pinworm</name>
    <dbReference type="NCBI Taxonomy" id="51028"/>
    <lineage>
        <taxon>Eukaryota</taxon>
        <taxon>Metazoa</taxon>
        <taxon>Ecdysozoa</taxon>
        <taxon>Nematoda</taxon>
        <taxon>Chromadorea</taxon>
        <taxon>Rhabditida</taxon>
        <taxon>Spirurina</taxon>
        <taxon>Oxyuridomorpha</taxon>
        <taxon>Oxyuroidea</taxon>
        <taxon>Oxyuridae</taxon>
        <taxon>Enterobius</taxon>
    </lineage>
</organism>
<dbReference type="STRING" id="51028.A0A0N4VCG8"/>
<keyword evidence="1" id="KW-0472">Membrane</keyword>